<dbReference type="RefSeq" id="WP_119141668.1">
    <property type="nucleotide sequence ID" value="NZ_CBCSFL010000079.1"/>
</dbReference>
<dbReference type="GO" id="GO:0016787">
    <property type="term" value="F:hydrolase activity"/>
    <property type="evidence" value="ECO:0007669"/>
    <property type="project" value="InterPro"/>
</dbReference>
<feature type="domain" description="Calcineurin-like phosphoesterase" evidence="2">
    <location>
        <begin position="40"/>
        <end position="275"/>
    </location>
</feature>
<dbReference type="InterPro" id="IPR004843">
    <property type="entry name" value="Calcineurin-like_PHP"/>
</dbReference>
<dbReference type="PANTHER" id="PTHR43143">
    <property type="entry name" value="METALLOPHOSPHOESTERASE, CALCINEURIN SUPERFAMILY"/>
    <property type="match status" value="1"/>
</dbReference>
<feature type="chain" id="PRO_5017078381" description="Calcineurin-like phosphoesterase domain-containing protein" evidence="1">
    <location>
        <begin position="33"/>
        <end position="542"/>
    </location>
</feature>
<dbReference type="Proteomes" id="UP000263595">
    <property type="component" value="Unassembled WGS sequence"/>
</dbReference>
<feature type="signal peptide" evidence="1">
    <location>
        <begin position="1"/>
        <end position="32"/>
    </location>
</feature>
<dbReference type="Gene3D" id="3.60.21.10">
    <property type="match status" value="1"/>
</dbReference>
<dbReference type="AlphaFoldDB" id="A0A383RUV6"/>
<dbReference type="PANTHER" id="PTHR43143:SF1">
    <property type="entry name" value="SERINE_THREONINE-PROTEIN PHOSPHATASE CPPED1"/>
    <property type="match status" value="1"/>
</dbReference>
<reference evidence="4" key="1">
    <citation type="submission" date="2018-08" db="EMBL/GenBank/DDBJ databases">
        <authorList>
            <person name="Blom J."/>
        </authorList>
    </citation>
    <scope>NUCLEOTIDE SEQUENCE [LARGE SCALE GENOMIC DNA]</scope>
    <source>
        <strain evidence="4">CCOS 865</strain>
    </source>
</reference>
<gene>
    <name evidence="3" type="ORF">CCOS865_02701</name>
</gene>
<accession>A0A383RUV6</accession>
<dbReference type="InterPro" id="IPR029052">
    <property type="entry name" value="Metallo-depent_PP-like"/>
</dbReference>
<dbReference type="SUPFAM" id="SSF56300">
    <property type="entry name" value="Metallo-dependent phosphatases"/>
    <property type="match status" value="1"/>
</dbReference>
<keyword evidence="4" id="KW-1185">Reference proteome</keyword>
<protein>
    <recommendedName>
        <fullName evidence="2">Calcineurin-like phosphoesterase domain-containing protein</fullName>
    </recommendedName>
</protein>
<sequence>MSTFKFAWARRPLLTLLSSVMLTGALHQPAFAETNTVTQRFVFQSDTQYPRSPKGPNDPDGSARLLDAQKAAITRYRDAHGGTNAVPNILNGDITEFGHSGEWKEMKARMLPGTFYGLGNHDYENNVDDCAFNACATRSVVDYLTEDLKGWNVDAFDQFQEGSDSPTWQKYQGSMAYSKTFGDFVLIQLHNHYAYQKSWSGFHNFEDKTVHIKPSLDWLEGQLKAAEQARKLVIINMHRSPNYDADWGNPSEVARFSEMVNRYKVLAIFHGHTHTLADRGKIGDVPVLDSGSPINQTFLVGESDAQANAFIVKQAKNNVILAQPLLTIPLKMYIPEPDILAWPEVLDFTLPLRHIRDRDFTRFEVSLDGGAYVGSDANKKVRFNNLQPDRRYAYSIRVYDAGSRPVKTFTGTAVTAHKLLSPKDLCYSALGEPGAPNNQFSVKWSPPYAGYGPGNYWFRVALHNDRGEFLQELRGAAQGSRSEQITFREPAEFWNKRIHVRYQAAQLVDGADATFDLKDLFHGCGVRAHAAEAAPAVQSNTP</sequence>
<organism evidence="3 4">
    <name type="scientific">Pseudomonas reidholzensis</name>
    <dbReference type="NCBI Taxonomy" id="1785162"/>
    <lineage>
        <taxon>Bacteria</taxon>
        <taxon>Pseudomonadati</taxon>
        <taxon>Pseudomonadota</taxon>
        <taxon>Gammaproteobacteria</taxon>
        <taxon>Pseudomonadales</taxon>
        <taxon>Pseudomonadaceae</taxon>
        <taxon>Pseudomonas</taxon>
    </lineage>
</organism>
<name>A0A383RUV6_9PSED</name>
<dbReference type="InterPro" id="IPR051918">
    <property type="entry name" value="STPP_CPPED1"/>
</dbReference>
<evidence type="ECO:0000259" key="2">
    <source>
        <dbReference type="Pfam" id="PF00149"/>
    </source>
</evidence>
<evidence type="ECO:0000313" key="4">
    <source>
        <dbReference type="Proteomes" id="UP000263595"/>
    </source>
</evidence>
<proteinExistence type="predicted"/>
<evidence type="ECO:0000313" key="3">
    <source>
        <dbReference type="EMBL" id="SYX90434.1"/>
    </source>
</evidence>
<dbReference type="OrthoDB" id="8055872at2"/>
<keyword evidence="1" id="KW-0732">Signal</keyword>
<dbReference type="Pfam" id="PF00149">
    <property type="entry name" value="Metallophos"/>
    <property type="match status" value="1"/>
</dbReference>
<dbReference type="EMBL" id="UNOZ01000018">
    <property type="protein sequence ID" value="SYX90434.1"/>
    <property type="molecule type" value="Genomic_DNA"/>
</dbReference>
<evidence type="ECO:0000256" key="1">
    <source>
        <dbReference type="SAM" id="SignalP"/>
    </source>
</evidence>